<evidence type="ECO:0000256" key="1">
    <source>
        <dbReference type="ARBA" id="ARBA00005375"/>
    </source>
</evidence>
<feature type="region of interest" description="Disordered" evidence="2">
    <location>
        <begin position="349"/>
        <end position="371"/>
    </location>
</feature>
<feature type="compositionally biased region" description="Basic residues" evidence="2">
    <location>
        <begin position="558"/>
        <end position="568"/>
    </location>
</feature>
<reference evidence="4 5" key="2">
    <citation type="submission" date="2018-11" db="EMBL/GenBank/DDBJ databases">
        <authorList>
            <consortium name="Pathogen Informatics"/>
        </authorList>
    </citation>
    <scope>NUCLEOTIDE SEQUENCE [LARGE SCALE GENOMIC DNA]</scope>
</reference>
<dbReference type="InterPro" id="IPR050645">
    <property type="entry name" value="Histidine_acid_phosphatase"/>
</dbReference>
<dbReference type="InterPro" id="IPR056676">
    <property type="entry name" value="DUF7774"/>
</dbReference>
<dbReference type="Pfam" id="PF24983">
    <property type="entry name" value="DUF7774"/>
    <property type="match status" value="1"/>
</dbReference>
<dbReference type="WBParaSite" id="NBR_0000657301-mRNA-1">
    <property type="protein sequence ID" value="NBR_0000657301-mRNA-1"/>
    <property type="gene ID" value="NBR_0000657301"/>
</dbReference>
<dbReference type="STRING" id="27835.A0A158QXB5"/>
<dbReference type="GO" id="GO:0016791">
    <property type="term" value="F:phosphatase activity"/>
    <property type="evidence" value="ECO:0007669"/>
    <property type="project" value="UniProtKB-ARBA"/>
</dbReference>
<keyword evidence="5" id="KW-1185">Reference proteome</keyword>
<dbReference type="SUPFAM" id="SSF53254">
    <property type="entry name" value="Phosphoglycerate mutase-like"/>
    <property type="match status" value="1"/>
</dbReference>
<dbReference type="Proteomes" id="UP000271162">
    <property type="component" value="Unassembled WGS sequence"/>
</dbReference>
<feature type="domain" description="DUF7774" evidence="3">
    <location>
        <begin position="428"/>
        <end position="503"/>
    </location>
</feature>
<dbReference type="CDD" id="cd07061">
    <property type="entry name" value="HP_HAP_like"/>
    <property type="match status" value="1"/>
</dbReference>
<name>A0A158QXB5_NIPBR</name>
<feature type="compositionally biased region" description="Basic and acidic residues" evidence="2">
    <location>
        <begin position="701"/>
        <end position="726"/>
    </location>
</feature>
<gene>
    <name evidence="4" type="ORF">NBR_LOCUS6574</name>
</gene>
<feature type="compositionally biased region" description="Basic and acidic residues" evidence="2">
    <location>
        <begin position="413"/>
        <end position="422"/>
    </location>
</feature>
<protein>
    <submittedName>
        <fullName evidence="6">SET domain-containing protein</fullName>
    </submittedName>
</protein>
<feature type="compositionally biased region" description="Basic and acidic residues" evidence="2">
    <location>
        <begin position="758"/>
        <end position="802"/>
    </location>
</feature>
<comment type="similarity">
    <text evidence="1">Belongs to the histidine acid phosphatase family.</text>
</comment>
<feature type="region of interest" description="Disordered" evidence="2">
    <location>
        <begin position="391"/>
        <end position="422"/>
    </location>
</feature>
<feature type="region of interest" description="Disordered" evidence="2">
    <location>
        <begin position="519"/>
        <end position="611"/>
    </location>
</feature>
<dbReference type="Pfam" id="PF00328">
    <property type="entry name" value="His_Phos_2"/>
    <property type="match status" value="1"/>
</dbReference>
<dbReference type="Gene3D" id="3.40.50.1240">
    <property type="entry name" value="Phosphoglycerate mutase-like"/>
    <property type="match status" value="1"/>
</dbReference>
<reference evidence="6" key="1">
    <citation type="submission" date="2016-04" db="UniProtKB">
        <authorList>
            <consortium name="WormBaseParasite"/>
        </authorList>
    </citation>
    <scope>IDENTIFICATION</scope>
</reference>
<proteinExistence type="inferred from homology"/>
<dbReference type="PANTHER" id="PTHR11567">
    <property type="entry name" value="ACID PHOSPHATASE-RELATED"/>
    <property type="match status" value="1"/>
</dbReference>
<dbReference type="InterPro" id="IPR000560">
    <property type="entry name" value="His_Pase_clade-2"/>
</dbReference>
<accession>A0A158QXB5</accession>
<evidence type="ECO:0000256" key="2">
    <source>
        <dbReference type="SAM" id="MobiDB-lite"/>
    </source>
</evidence>
<dbReference type="EMBL" id="UYSL01019810">
    <property type="protein sequence ID" value="VDL70163.1"/>
    <property type="molecule type" value="Genomic_DNA"/>
</dbReference>
<dbReference type="AlphaFoldDB" id="A0A158QXB5"/>
<feature type="compositionally biased region" description="Basic and acidic residues" evidence="2">
    <location>
        <begin position="736"/>
        <end position="749"/>
    </location>
</feature>
<feature type="compositionally biased region" description="Basic and acidic residues" evidence="2">
    <location>
        <begin position="569"/>
        <end position="607"/>
    </location>
</feature>
<organism evidence="6">
    <name type="scientific">Nippostrongylus brasiliensis</name>
    <name type="common">Rat hookworm</name>
    <dbReference type="NCBI Taxonomy" id="27835"/>
    <lineage>
        <taxon>Eukaryota</taxon>
        <taxon>Metazoa</taxon>
        <taxon>Ecdysozoa</taxon>
        <taxon>Nematoda</taxon>
        <taxon>Chromadorea</taxon>
        <taxon>Rhabditida</taxon>
        <taxon>Rhabditina</taxon>
        <taxon>Rhabditomorpha</taxon>
        <taxon>Strongyloidea</taxon>
        <taxon>Heligmosomidae</taxon>
        <taxon>Nippostrongylus</taxon>
    </lineage>
</organism>
<feature type="compositionally biased region" description="Basic and acidic residues" evidence="2">
    <location>
        <begin position="519"/>
        <end position="529"/>
    </location>
</feature>
<feature type="compositionally biased region" description="Basic residues" evidence="2">
    <location>
        <begin position="395"/>
        <end position="404"/>
    </location>
</feature>
<feature type="compositionally biased region" description="Basic and acidic residues" evidence="2">
    <location>
        <begin position="666"/>
        <end position="690"/>
    </location>
</feature>
<evidence type="ECO:0000313" key="4">
    <source>
        <dbReference type="EMBL" id="VDL70163.1"/>
    </source>
</evidence>
<evidence type="ECO:0000313" key="5">
    <source>
        <dbReference type="Proteomes" id="UP000271162"/>
    </source>
</evidence>
<evidence type="ECO:0000313" key="6">
    <source>
        <dbReference type="WBParaSite" id="NBR_0000657301-mRNA-1"/>
    </source>
</evidence>
<evidence type="ECO:0000259" key="3">
    <source>
        <dbReference type="Pfam" id="PF24983"/>
    </source>
</evidence>
<sequence>MTDFQVWRHGDRTPLKPYPTDPYLSYWRQWPQGELTTIGMQQHYTQGVKLRQRYCDTYGLVNKTFTREEVGGSISIISSSTPRCIQSAAANFAGFYAESTSTYPQGSSWPTGWTPVPIVTRPDNMDHAIETNKDCPRQDELFAARSANEEFVKWWAEHAPTILTITENSGENITDFSALGDLYDVLKIEKEYRGWTMPSWVTNHFYNSLKDLTERTGDFEFGNGDFGEGDQEEMIMLRGGQLLKEMLTNFQTAGNANSPKYYVYSALAYSADADSDFRVVTNMIDGCPASDGCPYDVFRSRCRKFLPKDIVVCHCSSCMVPPKHEEDPADITKRIEALRTLFQAFHKKERQEMQQEEQNREEIASKKRPSRKDDFLEKTVFEDVDVKKRPASAVSRRRKSKSSVRWKSQVKPGKQEEKPKKAEQMDLVMAEIKTSGFMEHILDSNDTEVVRKLFESGLVQPSPNDVKLLHKAFDKLWEELISSPTKYNFDQEMVVFICEREKSVPSPWTKHMKHVIDDEAGHDRHEPESGVRSATPTPSAAVVALDEEDEEAKASEAKKRKRKKKSQKDRRETAKADPEAEHGRDQQKHELSPEKQTKVVEGKEEGKKRKMALRTKTIGDYDNVEFSMEEFVVDADKEKEIAEKWQATAKAPEAVIEMLCRGAKELKERKWDDKNIHERESDDNLEKTQEDGLIAKLPSKGSDRQREAKARDHQAMRKDSDDEHNPPHMKPLVRTTVKEGEREGMEPKGSKRAMSSLRDQEKQSEPKEERHLAVERRKDVRKEPPDRKEWSDLVRVHKKEEASPNQTQKDAHDRKVAEKEDIKTKAGKVEKELKGQSSGSREHVEHEKDKKESLKMAHKEKVDAELTKARYELPAKPPEDKRSPDSVGKTEELSRARMDDTKQSRQSREKQFIPEEAVPIGQQDGVPLGDISVRREFVMDPPPAENVVTTPTKLSECFENNEMDLLRASSWHCSRDIRNYEYGEVNGVPQWIKNKIPEGPASGLQLAYFSRQERLNQDPQFV</sequence>
<feature type="region of interest" description="Disordered" evidence="2">
    <location>
        <begin position="666"/>
        <end position="927"/>
    </location>
</feature>
<feature type="compositionally biased region" description="Basic and acidic residues" evidence="2">
    <location>
        <begin position="809"/>
        <end position="913"/>
    </location>
</feature>
<dbReference type="InterPro" id="IPR029033">
    <property type="entry name" value="His_PPase_superfam"/>
</dbReference>
<dbReference type="PANTHER" id="PTHR11567:SF210">
    <property type="entry name" value="ACID PHOSPHATASE 5-RELATED"/>
    <property type="match status" value="1"/>
</dbReference>